<dbReference type="AlphaFoldDB" id="A0A6A7MUK8"/>
<reference evidence="3 4" key="1">
    <citation type="submission" date="2019-10" db="EMBL/GenBank/DDBJ databases">
        <title>Two novel species isolated from a subtropical stream in China.</title>
        <authorList>
            <person name="Lu H."/>
        </authorList>
    </citation>
    <scope>NUCLEOTIDE SEQUENCE [LARGE SCALE GENOMIC DNA]</scope>
    <source>
        <strain evidence="3 4">FT29W</strain>
    </source>
</reference>
<proteinExistence type="predicted"/>
<comment type="caution">
    <text evidence="3">The sequence shown here is derived from an EMBL/GenBank/DDBJ whole genome shotgun (WGS) entry which is preliminary data.</text>
</comment>
<keyword evidence="4" id="KW-1185">Reference proteome</keyword>
<evidence type="ECO:0000313" key="3">
    <source>
        <dbReference type="EMBL" id="MQA36816.1"/>
    </source>
</evidence>
<evidence type="ECO:0000313" key="4">
    <source>
        <dbReference type="Proteomes" id="UP000440498"/>
    </source>
</evidence>
<sequence>MWNLYDRMYFSPWRNKLTKTEGKFFFGVLGVIFLLLILSLSLLDFEGMMLWVMCLLCGMVCVFTVLYFYTMWCWTYRKTNMMLSPEGRGEWSTHMGLGVTLFPCFYARVMCSDTEFMDKGRVAIAKAAQAIDFRDTIILKGHLHGLEKNREIKAELLAKALPDWEVTHKSTNETLGDCYARVLTWHRNFYLKRDKQPSKKPLSANRSIGVIELKLKNPTLKPVLKVDVTSSPNLDGKTPGAQNEAHH</sequence>
<gene>
    <name evidence="3" type="ORF">GEV02_01530</name>
</gene>
<evidence type="ECO:0000256" key="1">
    <source>
        <dbReference type="SAM" id="MobiDB-lite"/>
    </source>
</evidence>
<name>A0A6A7MUK8_9BURK</name>
<protein>
    <submittedName>
        <fullName evidence="3">Uncharacterized protein</fullName>
    </submittedName>
</protein>
<keyword evidence="2" id="KW-0472">Membrane</keyword>
<dbReference type="RefSeq" id="WP_152836182.1">
    <property type="nucleotide sequence ID" value="NZ_WHUG01000001.1"/>
</dbReference>
<evidence type="ECO:0000256" key="2">
    <source>
        <dbReference type="SAM" id="Phobius"/>
    </source>
</evidence>
<feature type="transmembrane region" description="Helical" evidence="2">
    <location>
        <begin position="24"/>
        <end position="43"/>
    </location>
</feature>
<organism evidence="3 4">
    <name type="scientific">Rugamonas aquatica</name>
    <dbReference type="NCBI Taxonomy" id="2743357"/>
    <lineage>
        <taxon>Bacteria</taxon>
        <taxon>Pseudomonadati</taxon>
        <taxon>Pseudomonadota</taxon>
        <taxon>Betaproteobacteria</taxon>
        <taxon>Burkholderiales</taxon>
        <taxon>Oxalobacteraceae</taxon>
        <taxon>Telluria group</taxon>
        <taxon>Rugamonas</taxon>
    </lineage>
</organism>
<feature type="transmembrane region" description="Helical" evidence="2">
    <location>
        <begin position="49"/>
        <end position="72"/>
    </location>
</feature>
<dbReference type="Proteomes" id="UP000440498">
    <property type="component" value="Unassembled WGS sequence"/>
</dbReference>
<accession>A0A6A7MUK8</accession>
<keyword evidence="2" id="KW-1133">Transmembrane helix</keyword>
<feature type="region of interest" description="Disordered" evidence="1">
    <location>
        <begin position="226"/>
        <end position="247"/>
    </location>
</feature>
<dbReference type="EMBL" id="WHUG01000001">
    <property type="protein sequence ID" value="MQA36816.1"/>
    <property type="molecule type" value="Genomic_DNA"/>
</dbReference>
<keyword evidence="2" id="KW-0812">Transmembrane</keyword>